<sequence length="592" mass="68549">MAFVAKPLSLLPVSATPPTLVHQHYMMSDSHQFYNLPPELWHAISSYLPNRDVKSLRLVSKRFCNSVELRLQRVFLSANPLNIKVFRAIANHEEFRHKISEIVWDDARFARGPSTEIIHPEQGLYLPITDASDEETEESFELRRRHAEVQGPPDWEVYESDFDYGHREDEEFGDSIYQLRNSGNFKGQICPLWFKAACVNNIEYIFIRRRKLNMTEAWHQKFKDEKKLGKAALSMSESWAIYRSLLRKQADVLAGNYDEEAFLYGLERFPALKRVTVTPAAHGVPFAPLYKSPMIRAFPQGFNYPIPRGWPTSTTEEPEDVITFPWQRVDERHREKYRAFRIVTRALAQQKHNVVELVLEARQLYTGINCTIFDEPCAEHDNLLTVLKKPGFRRLDLSLMFGGRGSATENWKTFRDGRLRETLGTMTDLEEFTFYTAGLDNCYEWKNPPVDTNPVSLERIFPVENWSKLRHFALSRFIVSQADLVTLLSKLPDTLKSVKLSFLVFVDNGTSWHTFLVELRTKIREKSLWPGHRPNVVIGNERTFLLLGGATWLGKAVNDFLYEGGENPFYDPPRVLVKKELGTTKDAFDPYC</sequence>
<dbReference type="Pfam" id="PF00646">
    <property type="entry name" value="F-box"/>
    <property type="match status" value="1"/>
</dbReference>
<dbReference type="PROSITE" id="PS50181">
    <property type="entry name" value="FBOX"/>
    <property type="match status" value="1"/>
</dbReference>
<dbReference type="Proteomes" id="UP001149074">
    <property type="component" value="Unassembled WGS sequence"/>
</dbReference>
<evidence type="ECO:0000259" key="1">
    <source>
        <dbReference type="PROSITE" id="PS50181"/>
    </source>
</evidence>
<dbReference type="SUPFAM" id="SSF81383">
    <property type="entry name" value="F-box domain"/>
    <property type="match status" value="1"/>
</dbReference>
<keyword evidence="3" id="KW-1185">Reference proteome</keyword>
<evidence type="ECO:0000313" key="3">
    <source>
        <dbReference type="Proteomes" id="UP001149074"/>
    </source>
</evidence>
<name>A0A9W9G592_9EURO</name>
<feature type="domain" description="F-box" evidence="1">
    <location>
        <begin position="30"/>
        <end position="78"/>
    </location>
</feature>
<proteinExistence type="predicted"/>
<dbReference type="OrthoDB" id="5422579at2759"/>
<comment type="caution">
    <text evidence="2">The sequence shown here is derived from an EMBL/GenBank/DDBJ whole genome shotgun (WGS) entry which is preliminary data.</text>
</comment>
<reference evidence="2" key="1">
    <citation type="submission" date="2022-11" db="EMBL/GenBank/DDBJ databases">
        <authorList>
            <person name="Petersen C."/>
        </authorList>
    </citation>
    <scope>NUCLEOTIDE SEQUENCE</scope>
    <source>
        <strain evidence="2">IBT 30761</strain>
    </source>
</reference>
<dbReference type="InterPro" id="IPR036047">
    <property type="entry name" value="F-box-like_dom_sf"/>
</dbReference>
<dbReference type="InterPro" id="IPR001810">
    <property type="entry name" value="F-box_dom"/>
</dbReference>
<dbReference type="GeneID" id="81351871"/>
<accession>A0A9W9G592</accession>
<gene>
    <name evidence="2" type="ORF">N7532_000388</name>
</gene>
<organism evidence="2 3">
    <name type="scientific">Penicillium argentinense</name>
    <dbReference type="NCBI Taxonomy" id="1131581"/>
    <lineage>
        <taxon>Eukaryota</taxon>
        <taxon>Fungi</taxon>
        <taxon>Dikarya</taxon>
        <taxon>Ascomycota</taxon>
        <taxon>Pezizomycotina</taxon>
        <taxon>Eurotiomycetes</taxon>
        <taxon>Eurotiomycetidae</taxon>
        <taxon>Eurotiales</taxon>
        <taxon>Aspergillaceae</taxon>
        <taxon>Penicillium</taxon>
    </lineage>
</organism>
<evidence type="ECO:0000313" key="2">
    <source>
        <dbReference type="EMBL" id="KAJ5112343.1"/>
    </source>
</evidence>
<dbReference type="AlphaFoldDB" id="A0A9W9G592"/>
<protein>
    <recommendedName>
        <fullName evidence="1">F-box domain-containing protein</fullName>
    </recommendedName>
</protein>
<dbReference type="RefSeq" id="XP_056480116.1">
    <property type="nucleotide sequence ID" value="XM_056612892.1"/>
</dbReference>
<reference evidence="2" key="2">
    <citation type="journal article" date="2023" name="IMA Fungus">
        <title>Comparative genomic study of the Penicillium genus elucidates a diverse pangenome and 15 lateral gene transfer events.</title>
        <authorList>
            <person name="Petersen C."/>
            <person name="Sorensen T."/>
            <person name="Nielsen M.R."/>
            <person name="Sondergaard T.E."/>
            <person name="Sorensen J.L."/>
            <person name="Fitzpatrick D.A."/>
            <person name="Frisvad J.C."/>
            <person name="Nielsen K.L."/>
        </authorList>
    </citation>
    <scope>NUCLEOTIDE SEQUENCE</scope>
    <source>
        <strain evidence="2">IBT 30761</strain>
    </source>
</reference>
<dbReference type="EMBL" id="JAPQKI010000001">
    <property type="protein sequence ID" value="KAJ5112343.1"/>
    <property type="molecule type" value="Genomic_DNA"/>
</dbReference>